<accession>A0A644Z1F5</accession>
<reference evidence="1" key="1">
    <citation type="submission" date="2019-08" db="EMBL/GenBank/DDBJ databases">
        <authorList>
            <person name="Kucharzyk K."/>
            <person name="Murdoch R.W."/>
            <person name="Higgins S."/>
            <person name="Loffler F."/>
        </authorList>
    </citation>
    <scope>NUCLEOTIDE SEQUENCE</scope>
</reference>
<dbReference type="EMBL" id="VSSQ01006976">
    <property type="protein sequence ID" value="MPM34447.1"/>
    <property type="molecule type" value="Genomic_DNA"/>
</dbReference>
<gene>
    <name evidence="1" type="ORF">SDC9_81030</name>
</gene>
<sequence>MGDGRAVLRHDHGHVELAGHVGPQAQNLVGHHVAAVKAFHACNVRPQVGDGRACFGA</sequence>
<name>A0A644Z1F5_9ZZZZ</name>
<dbReference type="AlphaFoldDB" id="A0A644Z1F5"/>
<proteinExistence type="predicted"/>
<organism evidence="1">
    <name type="scientific">bioreactor metagenome</name>
    <dbReference type="NCBI Taxonomy" id="1076179"/>
    <lineage>
        <taxon>unclassified sequences</taxon>
        <taxon>metagenomes</taxon>
        <taxon>ecological metagenomes</taxon>
    </lineage>
</organism>
<protein>
    <submittedName>
        <fullName evidence="1">Uncharacterized protein</fullName>
    </submittedName>
</protein>
<comment type="caution">
    <text evidence="1">The sequence shown here is derived from an EMBL/GenBank/DDBJ whole genome shotgun (WGS) entry which is preliminary data.</text>
</comment>
<evidence type="ECO:0000313" key="1">
    <source>
        <dbReference type="EMBL" id="MPM34447.1"/>
    </source>
</evidence>